<proteinExistence type="predicted"/>
<organism evidence="1 2">
    <name type="scientific">Streptomyces melanogenes</name>
    <dbReference type="NCBI Taxonomy" id="67326"/>
    <lineage>
        <taxon>Bacteria</taxon>
        <taxon>Bacillati</taxon>
        <taxon>Actinomycetota</taxon>
        <taxon>Actinomycetes</taxon>
        <taxon>Kitasatosporales</taxon>
        <taxon>Streptomycetaceae</taxon>
        <taxon>Streptomyces</taxon>
    </lineage>
</organism>
<sequence length="67" mass="7328">MSTIWPRLTSATRMPPFADLASTPAWATPSEMRPLDAFARTSPVTSPIVVLALVWSRRSGGRGMQKL</sequence>
<keyword evidence="2" id="KW-1185">Reference proteome</keyword>
<dbReference type="RefSeq" id="WP_329396198.1">
    <property type="nucleotide sequence ID" value="NZ_CP109019.1"/>
</dbReference>
<dbReference type="EMBL" id="CP109019">
    <property type="protein sequence ID" value="WUT81683.1"/>
    <property type="molecule type" value="Genomic_DNA"/>
</dbReference>
<dbReference type="Proteomes" id="UP001432060">
    <property type="component" value="Chromosome"/>
</dbReference>
<name>A0ABZ1XFW1_9ACTN</name>
<reference evidence="1" key="1">
    <citation type="submission" date="2022-10" db="EMBL/GenBank/DDBJ databases">
        <title>The complete genomes of actinobacterial strains from the NBC collection.</title>
        <authorList>
            <person name="Joergensen T.S."/>
            <person name="Alvarez Arevalo M."/>
            <person name="Sterndorff E.B."/>
            <person name="Faurdal D."/>
            <person name="Vuksanovic O."/>
            <person name="Mourched A.-S."/>
            <person name="Charusanti P."/>
            <person name="Shaw S."/>
            <person name="Blin K."/>
            <person name="Weber T."/>
        </authorList>
    </citation>
    <scope>NUCLEOTIDE SEQUENCE</scope>
    <source>
        <strain evidence="1">NBC_00668</strain>
    </source>
</reference>
<gene>
    <name evidence="1" type="ORF">OG515_05400</name>
</gene>
<protein>
    <submittedName>
        <fullName evidence="1">Uncharacterized protein</fullName>
    </submittedName>
</protein>
<accession>A0ABZ1XFW1</accession>
<evidence type="ECO:0000313" key="1">
    <source>
        <dbReference type="EMBL" id="WUT81683.1"/>
    </source>
</evidence>
<evidence type="ECO:0000313" key="2">
    <source>
        <dbReference type="Proteomes" id="UP001432060"/>
    </source>
</evidence>